<evidence type="ECO:0000256" key="1">
    <source>
        <dbReference type="PROSITE-ProRule" id="PRU00182"/>
    </source>
</evidence>
<keyword evidence="6" id="KW-1185">Reference proteome</keyword>
<dbReference type="SUPFAM" id="SSF81271">
    <property type="entry name" value="TGS-like"/>
    <property type="match status" value="1"/>
</dbReference>
<dbReference type="Gene3D" id="3.30.460.10">
    <property type="entry name" value="Beta Polymerase, domain 2"/>
    <property type="match status" value="1"/>
</dbReference>
<dbReference type="SUPFAM" id="SSF109604">
    <property type="entry name" value="HD-domain/PDEase-like"/>
    <property type="match status" value="1"/>
</dbReference>
<dbReference type="SMART" id="SM00954">
    <property type="entry name" value="RelA_SpoT"/>
    <property type="match status" value="1"/>
</dbReference>
<dbReference type="EC" id="2.7.6.5" evidence="5"/>
<name>B3QV22_CHLT3</name>
<dbReference type="GO" id="GO:0008728">
    <property type="term" value="F:GTP diphosphokinase activity"/>
    <property type="evidence" value="ECO:0007669"/>
    <property type="project" value="UniProtKB-EC"/>
</dbReference>
<dbReference type="eggNOG" id="COG0317">
    <property type="taxonomic scope" value="Bacteria"/>
</dbReference>
<comment type="similarity">
    <text evidence="2">Belongs to the relA/spoT family.</text>
</comment>
<feature type="domain" description="ACT" evidence="3">
    <location>
        <begin position="670"/>
        <end position="743"/>
    </location>
</feature>
<dbReference type="CDD" id="cd01668">
    <property type="entry name" value="TGS_RSH"/>
    <property type="match status" value="1"/>
</dbReference>
<dbReference type="EMBL" id="CP001100">
    <property type="protein sequence ID" value="ACF12976.1"/>
    <property type="molecule type" value="Genomic_DNA"/>
</dbReference>
<feature type="domain" description="TGS" evidence="4">
    <location>
        <begin position="403"/>
        <end position="464"/>
    </location>
</feature>
<keyword evidence="5" id="KW-0808">Transferase</keyword>
<reference evidence="5 6" key="1">
    <citation type="submission" date="2008-06" db="EMBL/GenBank/DDBJ databases">
        <title>Complete sequence of Chloroherpeton thalassium ATCC 35110.</title>
        <authorList>
            <consortium name="US DOE Joint Genome Institute"/>
            <person name="Lucas S."/>
            <person name="Copeland A."/>
            <person name="Lapidus A."/>
            <person name="Glavina del Rio T."/>
            <person name="Dalin E."/>
            <person name="Tice H."/>
            <person name="Bruce D."/>
            <person name="Goodwin L."/>
            <person name="Pitluck S."/>
            <person name="Schmutz J."/>
            <person name="Larimer F."/>
            <person name="Land M."/>
            <person name="Hauser L."/>
            <person name="Kyrpides N."/>
            <person name="Mikhailova N."/>
            <person name="Liu Z."/>
            <person name="Li T."/>
            <person name="Zhao F."/>
            <person name="Overmann J."/>
            <person name="Bryant D.A."/>
            <person name="Richardson P."/>
        </authorList>
    </citation>
    <scope>NUCLEOTIDE SEQUENCE [LARGE SCALE GENOMIC DNA]</scope>
    <source>
        <strain evidence="6">ATCC 35110 / GB-78</strain>
    </source>
</reference>
<dbReference type="GO" id="GO:0015949">
    <property type="term" value="P:nucleobase-containing small molecule interconversion"/>
    <property type="evidence" value="ECO:0007669"/>
    <property type="project" value="UniProtKB-ARBA"/>
</dbReference>
<dbReference type="Pfam" id="PF13328">
    <property type="entry name" value="HD_4"/>
    <property type="match status" value="1"/>
</dbReference>
<protein>
    <submittedName>
        <fullName evidence="5">(P)ppGpp synthetase I, SpoT/RelA</fullName>
        <ecNumber evidence="5">2.7.6.5</ecNumber>
    </submittedName>
</protein>
<dbReference type="FunFam" id="1.10.3210.10:FF:000001">
    <property type="entry name" value="GTP pyrophosphokinase RelA"/>
    <property type="match status" value="1"/>
</dbReference>
<dbReference type="FunFam" id="3.30.460.10:FF:000001">
    <property type="entry name" value="GTP pyrophosphokinase RelA"/>
    <property type="match status" value="1"/>
</dbReference>
<dbReference type="STRING" id="517418.Ctha_0505"/>
<dbReference type="GO" id="GO:0003723">
    <property type="term" value="F:RNA binding"/>
    <property type="evidence" value="ECO:0007669"/>
    <property type="project" value="UniProtKB-KW"/>
</dbReference>
<dbReference type="PROSITE" id="PS51880">
    <property type="entry name" value="TGS"/>
    <property type="match status" value="1"/>
</dbReference>
<evidence type="ECO:0000313" key="5">
    <source>
        <dbReference type="EMBL" id="ACF12976.1"/>
    </source>
</evidence>
<dbReference type="PANTHER" id="PTHR21262">
    <property type="entry name" value="GUANOSINE-3',5'-BIS DIPHOSPHATE 3'-PYROPHOSPHOHYDROLASE"/>
    <property type="match status" value="1"/>
</dbReference>
<dbReference type="InterPro" id="IPR004811">
    <property type="entry name" value="RelA/Spo_fam"/>
</dbReference>
<dbReference type="CDD" id="cd04876">
    <property type="entry name" value="ACT_RelA-SpoT"/>
    <property type="match status" value="1"/>
</dbReference>
<dbReference type="InterPro" id="IPR012675">
    <property type="entry name" value="Beta-grasp_dom_sf"/>
</dbReference>
<evidence type="ECO:0000256" key="2">
    <source>
        <dbReference type="RuleBase" id="RU003847"/>
    </source>
</evidence>
<dbReference type="Pfam" id="PF13291">
    <property type="entry name" value="ACT_4"/>
    <property type="match status" value="1"/>
</dbReference>
<dbReference type="PANTHER" id="PTHR21262:SF31">
    <property type="entry name" value="GTP PYROPHOSPHOKINASE"/>
    <property type="match status" value="1"/>
</dbReference>
<dbReference type="InterPro" id="IPR012676">
    <property type="entry name" value="TGS-like"/>
</dbReference>
<dbReference type="PROSITE" id="PS50889">
    <property type="entry name" value="S4"/>
    <property type="match status" value="1"/>
</dbReference>
<dbReference type="InterPro" id="IPR033655">
    <property type="entry name" value="TGS_RelA/SpoT"/>
</dbReference>
<dbReference type="HOGENOM" id="CLU_012300_3_0_10"/>
<dbReference type="Pfam" id="PF19296">
    <property type="entry name" value="RelA_AH_RIS"/>
    <property type="match status" value="1"/>
</dbReference>
<comment type="function">
    <text evidence="2">In eubacteria ppGpp (guanosine 3'-diphosphate 5'-diphosphate) is a mediator of the stringent response that coordinates a variety of cellular activities in response to changes in nutritional abundance.</text>
</comment>
<dbReference type="RefSeq" id="WP_012499060.1">
    <property type="nucleotide sequence ID" value="NC_011026.1"/>
</dbReference>
<dbReference type="InterPro" id="IPR003607">
    <property type="entry name" value="HD/PDEase_dom"/>
</dbReference>
<accession>B3QV22</accession>
<dbReference type="SMART" id="SM00471">
    <property type="entry name" value="HDc"/>
    <property type="match status" value="1"/>
</dbReference>
<evidence type="ECO:0000259" key="3">
    <source>
        <dbReference type="PROSITE" id="PS51671"/>
    </source>
</evidence>
<dbReference type="InterPro" id="IPR043519">
    <property type="entry name" value="NT_sf"/>
</dbReference>
<dbReference type="InterPro" id="IPR045600">
    <property type="entry name" value="RelA/SpoT_AH_RIS"/>
</dbReference>
<dbReference type="Gene3D" id="3.30.70.260">
    <property type="match status" value="1"/>
</dbReference>
<evidence type="ECO:0000259" key="4">
    <source>
        <dbReference type="PROSITE" id="PS51880"/>
    </source>
</evidence>
<keyword evidence="1" id="KW-0694">RNA-binding</keyword>
<dbReference type="SUPFAM" id="SSF81301">
    <property type="entry name" value="Nucleotidyltransferase"/>
    <property type="match status" value="1"/>
</dbReference>
<sequence length="744" mass="85050">MLAQIEEDHYVKLNEILSLCKEKLYHYDEALIRKAFFLCYRAHSEEKRASGEPFFFHPVEVAKILLTEIPLDSVSVAAALLHDVVEDTDYTYEDLQDEFGDEIASIVAGLTKISGIFDNREIKEAESFRKMLLSVIHDIRVILIKFCDRLHNMRTLDALPPHRQIRIAIETRDIYAPLAHRFGVGRIKIELENLALKYIDREAYDEIVQKLQMTRPERERYLESVMSPIRKKLNELNFEYNMSGRPKHVFSIYNKIQQRGKSFEDIYDIYGIRIILHSETNADCYNVYSRITELFSPVPDRFKDFISVPKHNGYASLHTTIVGPGGRMIEVQIRTEKMNEIAETGIAAHWRYKEKTKERDKAIDELIKWAREFIENSSMSSTVMDSDSATSFMEGFRMHLYQDEIYVFTPKGDMKTMPVNATPVDFAFEIHTEVGMRCIGAKVNGKIVSLNSKLKSGDQVEIITSKNQTPKADWEKFVVTHKAKIKIKQALNEERRTEIEKGRGIWNRVLTKTKSIIALTERDLLKAIKEHGFHFNTPADFYRGLATDKINAEEVLNNLNEKKKSPPQKELTPLTGEAQANTLKKLREPSINQKNKDAVRIEGLPGIAFEYARCCNPVPGDDIIGLLSVGSKAVKIHRRNCRSLTSDKLATMKLLDACWEKDNNGQFLAGLKILGEDVIGMTNKITEVILKSDINIRSISLDASDSLFEGNVLLYVKDVATLNRLAEKIKRIKGILSVGRLSNE</sequence>
<organism evidence="5 6">
    <name type="scientific">Chloroherpeton thalassium (strain ATCC 35110 / GB-78)</name>
    <dbReference type="NCBI Taxonomy" id="517418"/>
    <lineage>
        <taxon>Bacteria</taxon>
        <taxon>Pseudomonadati</taxon>
        <taxon>Chlorobiota</taxon>
        <taxon>Chlorobiia</taxon>
        <taxon>Chlorobiales</taxon>
        <taxon>Chloroherpetonaceae</taxon>
        <taxon>Chloroherpeton</taxon>
    </lineage>
</organism>
<dbReference type="OrthoDB" id="9805041at2"/>
<proteinExistence type="inferred from homology"/>
<gene>
    <name evidence="5" type="ordered locus">Ctha_0505</name>
</gene>
<dbReference type="GO" id="GO:0015969">
    <property type="term" value="P:guanosine tetraphosphate metabolic process"/>
    <property type="evidence" value="ECO:0007669"/>
    <property type="project" value="InterPro"/>
</dbReference>
<dbReference type="SUPFAM" id="SSF55021">
    <property type="entry name" value="ACT-like"/>
    <property type="match status" value="1"/>
</dbReference>
<dbReference type="PROSITE" id="PS51671">
    <property type="entry name" value="ACT"/>
    <property type="match status" value="1"/>
</dbReference>
<dbReference type="Pfam" id="PF02824">
    <property type="entry name" value="TGS"/>
    <property type="match status" value="1"/>
</dbReference>
<dbReference type="GO" id="GO:0005886">
    <property type="term" value="C:plasma membrane"/>
    <property type="evidence" value="ECO:0007669"/>
    <property type="project" value="TreeGrafter"/>
</dbReference>
<dbReference type="InterPro" id="IPR045865">
    <property type="entry name" value="ACT-like_dom_sf"/>
</dbReference>
<dbReference type="Proteomes" id="UP000001208">
    <property type="component" value="Chromosome"/>
</dbReference>
<dbReference type="KEGG" id="cts:Ctha_0505"/>
<dbReference type="CDD" id="cd00077">
    <property type="entry name" value="HDc"/>
    <property type="match status" value="1"/>
</dbReference>
<dbReference type="AlphaFoldDB" id="B3QV22"/>
<evidence type="ECO:0000313" key="6">
    <source>
        <dbReference type="Proteomes" id="UP000001208"/>
    </source>
</evidence>
<dbReference type="Gene3D" id="3.10.20.30">
    <property type="match status" value="1"/>
</dbReference>
<dbReference type="CDD" id="cd05399">
    <property type="entry name" value="NT_Rel-Spo_like"/>
    <property type="match status" value="1"/>
</dbReference>
<dbReference type="Pfam" id="PF04607">
    <property type="entry name" value="RelA_SpoT"/>
    <property type="match status" value="1"/>
</dbReference>
<dbReference type="NCBIfam" id="TIGR00691">
    <property type="entry name" value="spoT_relA"/>
    <property type="match status" value="1"/>
</dbReference>
<dbReference type="InterPro" id="IPR004095">
    <property type="entry name" value="TGS"/>
</dbReference>
<dbReference type="InterPro" id="IPR007685">
    <property type="entry name" value="RelA_SpoT"/>
</dbReference>
<dbReference type="Gene3D" id="1.10.3210.10">
    <property type="entry name" value="Hypothetical protein af1432"/>
    <property type="match status" value="1"/>
</dbReference>
<dbReference type="FunFam" id="3.10.20.30:FF:000002">
    <property type="entry name" value="GTP pyrophosphokinase (RelA/SpoT)"/>
    <property type="match status" value="1"/>
</dbReference>
<dbReference type="InterPro" id="IPR002912">
    <property type="entry name" value="ACT_dom"/>
</dbReference>